<proteinExistence type="predicted"/>
<dbReference type="EMBL" id="CP051167">
    <property type="protein sequence ID" value="QIZ70883.1"/>
    <property type="molecule type" value="Genomic_DNA"/>
</dbReference>
<sequence length="114" mass="12922">MYDSDKRKLLSLLSHGAIFLSTTLIAIGIPIGILFISDDPVVKENAKEAINFHFNVWFYGAIIAILTFITFGLLGFILVPIGFVVHWILTVVALVRVLEKPDEPFRYPFIFRLL</sequence>
<feature type="transmembrane region" description="Helical" evidence="5">
    <location>
        <begin position="12"/>
        <end position="36"/>
    </location>
</feature>
<evidence type="ECO:0000256" key="4">
    <source>
        <dbReference type="ARBA" id="ARBA00023136"/>
    </source>
</evidence>
<evidence type="ECO:0000256" key="2">
    <source>
        <dbReference type="ARBA" id="ARBA00022692"/>
    </source>
</evidence>
<keyword evidence="3 5" id="KW-1133">Transmembrane helix</keyword>
<feature type="transmembrane region" description="Helical" evidence="5">
    <location>
        <begin position="56"/>
        <end position="89"/>
    </location>
</feature>
<evidence type="ECO:0000313" key="6">
    <source>
        <dbReference type="EMBL" id="QIZ70883.1"/>
    </source>
</evidence>
<keyword evidence="7" id="KW-1185">Reference proteome</keyword>
<evidence type="ECO:0000256" key="1">
    <source>
        <dbReference type="ARBA" id="ARBA00004141"/>
    </source>
</evidence>
<organism evidence="6 7">
    <name type="scientific">Oxynema aestuarii AP17</name>
    <dbReference type="NCBI Taxonomy" id="2064643"/>
    <lineage>
        <taxon>Bacteria</taxon>
        <taxon>Bacillati</taxon>
        <taxon>Cyanobacteriota</taxon>
        <taxon>Cyanophyceae</taxon>
        <taxon>Oscillatoriophycideae</taxon>
        <taxon>Oscillatoriales</taxon>
        <taxon>Oscillatoriaceae</taxon>
        <taxon>Oxynema</taxon>
        <taxon>Oxynema aestuarii</taxon>
    </lineage>
</organism>
<dbReference type="InterPro" id="IPR019109">
    <property type="entry name" value="MamF_MmsF"/>
</dbReference>
<dbReference type="AlphaFoldDB" id="A0A6H1TYP2"/>
<evidence type="ECO:0000256" key="3">
    <source>
        <dbReference type="ARBA" id="ARBA00022989"/>
    </source>
</evidence>
<keyword evidence="2 5" id="KW-0812">Transmembrane</keyword>
<dbReference type="KEGG" id="oxy:HCG48_10035"/>
<evidence type="ECO:0000256" key="5">
    <source>
        <dbReference type="SAM" id="Phobius"/>
    </source>
</evidence>
<accession>A0A6H1TYP2</accession>
<gene>
    <name evidence="6" type="ORF">HCG48_10035</name>
</gene>
<dbReference type="Pfam" id="PF09685">
    <property type="entry name" value="MamF_MmsF"/>
    <property type="match status" value="1"/>
</dbReference>
<protein>
    <submittedName>
        <fullName evidence="6">DUF4870 domain-containing protein</fullName>
    </submittedName>
</protein>
<reference evidence="6 7" key="1">
    <citation type="submission" date="2020-04" db="EMBL/GenBank/DDBJ databases">
        <authorList>
            <person name="Basu S."/>
            <person name="Maruthanayagam V."/>
            <person name="Chakraborty S."/>
            <person name="Pramanik A."/>
            <person name="Mukherjee J."/>
            <person name="Brink B."/>
        </authorList>
    </citation>
    <scope>NUCLEOTIDE SEQUENCE [LARGE SCALE GENOMIC DNA]</scope>
    <source>
        <strain evidence="6 7">AP17</strain>
    </source>
</reference>
<dbReference type="Proteomes" id="UP000500857">
    <property type="component" value="Chromosome"/>
</dbReference>
<dbReference type="RefSeq" id="WP_168569038.1">
    <property type="nucleotide sequence ID" value="NZ_CP051167.1"/>
</dbReference>
<name>A0A6H1TYP2_9CYAN</name>
<keyword evidence="4 5" id="KW-0472">Membrane</keyword>
<comment type="subcellular location">
    <subcellularLocation>
        <location evidence="1">Membrane</location>
        <topology evidence="1">Multi-pass membrane protein</topology>
    </subcellularLocation>
</comment>
<evidence type="ECO:0000313" key="7">
    <source>
        <dbReference type="Proteomes" id="UP000500857"/>
    </source>
</evidence>